<proteinExistence type="predicted"/>
<sequence>MDEPSARRAAETAEILRRELTHAQVELHRFERARLQPVGGDDQARPGVIGRTMSSHRAGSPRRTTSSGSQTDGTGPSVAAVASVLVPAASRRRRVRTLRAVGRRRGTGLAVWLMILYLLLTVLSLAPAHETGARPANGSAVVGHAEGPSGNPPAH</sequence>
<dbReference type="AlphaFoldDB" id="A0A7X1NSF7"/>
<keyword evidence="3" id="KW-1133">Transmembrane helix</keyword>
<dbReference type="RefSeq" id="WP_152816901.1">
    <property type="nucleotide sequence ID" value="NZ_VJXX01000006.1"/>
</dbReference>
<feature type="region of interest" description="Disordered" evidence="2">
    <location>
        <begin position="132"/>
        <end position="155"/>
    </location>
</feature>
<gene>
    <name evidence="4" type="ORF">FNH21_15220</name>
</gene>
<keyword evidence="1" id="KW-0175">Coiled coil</keyword>
<feature type="coiled-coil region" evidence="1">
    <location>
        <begin position="6"/>
        <end position="33"/>
    </location>
</feature>
<keyword evidence="3" id="KW-0812">Transmembrane</keyword>
<comment type="caution">
    <text evidence="4">The sequence shown here is derived from an EMBL/GenBank/DDBJ whole genome shotgun (WGS) entry which is preliminary data.</text>
</comment>
<keyword evidence="3" id="KW-0472">Membrane</keyword>
<evidence type="ECO:0000256" key="1">
    <source>
        <dbReference type="SAM" id="Coils"/>
    </source>
</evidence>
<evidence type="ECO:0000313" key="5">
    <source>
        <dbReference type="Proteomes" id="UP000326464"/>
    </source>
</evidence>
<name>A0A7X1NSF7_9MICC</name>
<dbReference type="Proteomes" id="UP000326464">
    <property type="component" value="Unassembled WGS sequence"/>
</dbReference>
<organism evidence="4 5">
    <name type="scientific">Arthrobacter bussei</name>
    <dbReference type="NCBI Taxonomy" id="2594179"/>
    <lineage>
        <taxon>Bacteria</taxon>
        <taxon>Bacillati</taxon>
        <taxon>Actinomycetota</taxon>
        <taxon>Actinomycetes</taxon>
        <taxon>Micrococcales</taxon>
        <taxon>Micrococcaceae</taxon>
        <taxon>Arthrobacter</taxon>
    </lineage>
</organism>
<dbReference type="EMBL" id="VJXX01000006">
    <property type="protein sequence ID" value="MPY12048.1"/>
    <property type="molecule type" value="Genomic_DNA"/>
</dbReference>
<protein>
    <submittedName>
        <fullName evidence="4">Uncharacterized protein</fullName>
    </submittedName>
</protein>
<accession>A0A7X1NSF7</accession>
<feature type="compositionally biased region" description="Low complexity" evidence="2">
    <location>
        <begin position="64"/>
        <end position="78"/>
    </location>
</feature>
<evidence type="ECO:0000256" key="2">
    <source>
        <dbReference type="SAM" id="MobiDB-lite"/>
    </source>
</evidence>
<feature type="region of interest" description="Disordered" evidence="2">
    <location>
        <begin position="34"/>
        <end position="78"/>
    </location>
</feature>
<reference evidence="5" key="1">
    <citation type="submission" date="2019-07" db="EMBL/GenBank/DDBJ databases">
        <title>Arthrobacter KR32 sp. nov., isolated from mountain cheese made of cows milk.</title>
        <authorList>
            <person name="Flegler A."/>
        </authorList>
    </citation>
    <scope>NUCLEOTIDE SEQUENCE [LARGE SCALE GENOMIC DNA]</scope>
    <source>
        <strain evidence="5">KR32</strain>
    </source>
</reference>
<evidence type="ECO:0000313" key="4">
    <source>
        <dbReference type="EMBL" id="MPY12048.1"/>
    </source>
</evidence>
<evidence type="ECO:0000256" key="3">
    <source>
        <dbReference type="SAM" id="Phobius"/>
    </source>
</evidence>
<feature type="transmembrane region" description="Helical" evidence="3">
    <location>
        <begin position="109"/>
        <end position="128"/>
    </location>
</feature>
<keyword evidence="5" id="KW-1185">Reference proteome</keyword>